<keyword evidence="3" id="KW-1185">Reference proteome</keyword>
<evidence type="ECO:0000256" key="1">
    <source>
        <dbReference type="SAM" id="SignalP"/>
    </source>
</evidence>
<proteinExistence type="predicted"/>
<sequence length="135" mass="14769">MRSISPFLLSFALYSSLASGYTVRFWASLKKQGPPDHPSYGCGGNGAPPKEFKDVRPGDCQVAPDPGWQPICMQVEGEAKEAGLQVVWFSSDDCNPANDMGHGDDREGGHNVQGFKSWQVWDLMEEDNAITCKTS</sequence>
<protein>
    <submittedName>
        <fullName evidence="2">Uncharacterized protein</fullName>
    </submittedName>
</protein>
<reference evidence="2 3" key="1">
    <citation type="journal article" date="2024" name="IMA Fungus">
        <title>Apiospora arundinis, a panoply of carbohydrate-active enzymes and secondary metabolites.</title>
        <authorList>
            <person name="Sorensen T."/>
            <person name="Petersen C."/>
            <person name="Muurmann A.T."/>
            <person name="Christiansen J.V."/>
            <person name="Brundto M.L."/>
            <person name="Overgaard C.K."/>
            <person name="Boysen A.T."/>
            <person name="Wollenberg R.D."/>
            <person name="Larsen T.O."/>
            <person name="Sorensen J.L."/>
            <person name="Nielsen K.L."/>
            <person name="Sondergaard T.E."/>
        </authorList>
    </citation>
    <scope>NUCLEOTIDE SEQUENCE [LARGE SCALE GENOMIC DNA]</scope>
    <source>
        <strain evidence="2 3">AAU 773</strain>
    </source>
</reference>
<keyword evidence="1" id="KW-0732">Signal</keyword>
<organism evidence="2 3">
    <name type="scientific">Apiospora arundinis</name>
    <dbReference type="NCBI Taxonomy" id="335852"/>
    <lineage>
        <taxon>Eukaryota</taxon>
        <taxon>Fungi</taxon>
        <taxon>Dikarya</taxon>
        <taxon>Ascomycota</taxon>
        <taxon>Pezizomycotina</taxon>
        <taxon>Sordariomycetes</taxon>
        <taxon>Xylariomycetidae</taxon>
        <taxon>Amphisphaeriales</taxon>
        <taxon>Apiosporaceae</taxon>
        <taxon>Apiospora</taxon>
    </lineage>
</organism>
<evidence type="ECO:0000313" key="2">
    <source>
        <dbReference type="EMBL" id="KAK8875132.1"/>
    </source>
</evidence>
<gene>
    <name evidence="2" type="ORF">PGQ11_005646</name>
</gene>
<name>A0ABR2JBW3_9PEZI</name>
<feature type="chain" id="PRO_5045044808" evidence="1">
    <location>
        <begin position="21"/>
        <end position="135"/>
    </location>
</feature>
<evidence type="ECO:0000313" key="3">
    <source>
        <dbReference type="Proteomes" id="UP001390339"/>
    </source>
</evidence>
<dbReference type="EMBL" id="JAPCWZ010000003">
    <property type="protein sequence ID" value="KAK8875132.1"/>
    <property type="molecule type" value="Genomic_DNA"/>
</dbReference>
<feature type="signal peptide" evidence="1">
    <location>
        <begin position="1"/>
        <end position="20"/>
    </location>
</feature>
<accession>A0ABR2JBW3</accession>
<dbReference type="Proteomes" id="UP001390339">
    <property type="component" value="Unassembled WGS sequence"/>
</dbReference>
<comment type="caution">
    <text evidence="2">The sequence shown here is derived from an EMBL/GenBank/DDBJ whole genome shotgun (WGS) entry which is preliminary data.</text>
</comment>